<comment type="similarity">
    <text evidence="1">Belongs to the thioesterase PaaI family.</text>
</comment>
<name>A0A0P1FWM7_9RHOB</name>
<dbReference type="InterPro" id="IPR029069">
    <property type="entry name" value="HotDog_dom_sf"/>
</dbReference>
<dbReference type="PANTHER" id="PTHR21660:SF1">
    <property type="entry name" value="ACYL-COENZYME A THIOESTERASE 13"/>
    <property type="match status" value="1"/>
</dbReference>
<keyword evidence="2" id="KW-0378">Hydrolase</keyword>
<dbReference type="Pfam" id="PF03061">
    <property type="entry name" value="4HBT"/>
    <property type="match status" value="1"/>
</dbReference>
<proteinExistence type="inferred from homology"/>
<dbReference type="NCBIfam" id="TIGR00369">
    <property type="entry name" value="unchar_dom_1"/>
    <property type="match status" value="1"/>
</dbReference>
<sequence length="165" mass="17873">MSDKLERRFAETPEELWDTERLLSMSGLEAMQSILDGDSAGPPIGKLMGFHLSEVSDGEVSFIGKPEFEVSNPMGTVHGGWYGTVLDSCMACAVMTKVPQGSVYTTMEFKVNIIRPIPLGTEVRATGRVQHAGRSSGISNGEIRGVEDGRLYATGSTTCIIMKLR</sequence>
<evidence type="ECO:0000313" key="6">
    <source>
        <dbReference type="Proteomes" id="UP000051086"/>
    </source>
</evidence>
<accession>A0A0P1FWM7</accession>
<dbReference type="InterPro" id="IPR039298">
    <property type="entry name" value="ACOT13"/>
</dbReference>
<dbReference type="EMBL" id="CYSC01000040">
    <property type="protein sequence ID" value="CUH73365.1"/>
    <property type="molecule type" value="Genomic_DNA"/>
</dbReference>
<dbReference type="AlphaFoldDB" id="A0A0P1FWM7"/>
<evidence type="ECO:0000313" key="4">
    <source>
        <dbReference type="EMBL" id="CUH68149.1"/>
    </source>
</evidence>
<organism evidence="5 7">
    <name type="scientific">Thalassovita autumnalis</name>
    <dbReference type="NCBI Taxonomy" id="2072972"/>
    <lineage>
        <taxon>Bacteria</taxon>
        <taxon>Pseudomonadati</taxon>
        <taxon>Pseudomonadota</taxon>
        <taxon>Alphaproteobacteria</taxon>
        <taxon>Rhodobacterales</taxon>
        <taxon>Roseobacteraceae</taxon>
        <taxon>Thalassovita</taxon>
    </lineage>
</organism>
<reference evidence="4 6" key="2">
    <citation type="submission" date="2015-09" db="EMBL/GenBank/DDBJ databases">
        <authorList>
            <person name="Rodrigo-Torres L."/>
            <person name="Arahal D.R."/>
        </authorList>
    </citation>
    <scope>NUCLEOTIDE SEQUENCE [LARGE SCALE GENOMIC DNA]</scope>
    <source>
        <strain evidence="4 6">CECT 5118</strain>
    </source>
</reference>
<evidence type="ECO:0000313" key="5">
    <source>
        <dbReference type="EMBL" id="CUH73365.1"/>
    </source>
</evidence>
<dbReference type="Proteomes" id="UP000051086">
    <property type="component" value="Unassembled WGS sequence"/>
</dbReference>
<dbReference type="PANTHER" id="PTHR21660">
    <property type="entry name" value="THIOESTERASE SUPERFAMILY MEMBER-RELATED"/>
    <property type="match status" value="1"/>
</dbReference>
<feature type="domain" description="Thioesterase" evidence="3">
    <location>
        <begin position="74"/>
        <end position="146"/>
    </location>
</feature>
<dbReference type="OrthoDB" id="9813282at2"/>
<protein>
    <submittedName>
        <fullName evidence="4 5">Domain 1</fullName>
    </submittedName>
</protein>
<dbReference type="CDD" id="cd03443">
    <property type="entry name" value="PaaI_thioesterase"/>
    <property type="match status" value="1"/>
</dbReference>
<dbReference type="RefSeq" id="WP_058244521.1">
    <property type="nucleotide sequence ID" value="NZ_CYSB01000030.1"/>
</dbReference>
<reference evidence="5 7" key="1">
    <citation type="submission" date="2015-09" db="EMBL/GenBank/DDBJ databases">
        <authorList>
            <consortium name="Swine Surveillance"/>
        </authorList>
    </citation>
    <scope>NUCLEOTIDE SEQUENCE [LARGE SCALE GENOMIC DNA]</scope>
    <source>
        <strain evidence="5 7">5120</strain>
    </source>
</reference>
<gene>
    <name evidence="4" type="ORF">TL5118_02495</name>
    <name evidence="5" type="ORF">TL5120_03173</name>
</gene>
<dbReference type="GO" id="GO:0047617">
    <property type="term" value="F:fatty acyl-CoA hydrolase activity"/>
    <property type="evidence" value="ECO:0007669"/>
    <property type="project" value="InterPro"/>
</dbReference>
<dbReference type="InterPro" id="IPR006683">
    <property type="entry name" value="Thioestr_dom"/>
</dbReference>
<dbReference type="InterPro" id="IPR003736">
    <property type="entry name" value="PAAI_dom"/>
</dbReference>
<dbReference type="EMBL" id="CYSB01000030">
    <property type="protein sequence ID" value="CUH68149.1"/>
    <property type="molecule type" value="Genomic_DNA"/>
</dbReference>
<evidence type="ECO:0000256" key="1">
    <source>
        <dbReference type="ARBA" id="ARBA00008324"/>
    </source>
</evidence>
<dbReference type="SUPFAM" id="SSF54637">
    <property type="entry name" value="Thioesterase/thiol ester dehydrase-isomerase"/>
    <property type="match status" value="1"/>
</dbReference>
<evidence type="ECO:0000256" key="2">
    <source>
        <dbReference type="ARBA" id="ARBA00022801"/>
    </source>
</evidence>
<dbReference type="Gene3D" id="3.10.129.10">
    <property type="entry name" value="Hotdog Thioesterase"/>
    <property type="match status" value="1"/>
</dbReference>
<evidence type="ECO:0000259" key="3">
    <source>
        <dbReference type="Pfam" id="PF03061"/>
    </source>
</evidence>
<evidence type="ECO:0000313" key="7">
    <source>
        <dbReference type="Proteomes" id="UP000051887"/>
    </source>
</evidence>
<dbReference type="Proteomes" id="UP000051887">
    <property type="component" value="Unassembled WGS sequence"/>
</dbReference>
<keyword evidence="6" id="KW-1185">Reference proteome</keyword>